<reference evidence="2" key="1">
    <citation type="submission" date="2024-02" db="UniProtKB">
        <authorList>
            <consortium name="WormBaseParasite"/>
        </authorList>
    </citation>
    <scope>IDENTIFICATION</scope>
</reference>
<dbReference type="AlphaFoldDB" id="A0AAF5DMG2"/>
<evidence type="ECO:0000313" key="2">
    <source>
        <dbReference type="WBParaSite" id="TCONS_00013915.p1"/>
    </source>
</evidence>
<dbReference type="Proteomes" id="UP000035681">
    <property type="component" value="Unplaced"/>
</dbReference>
<name>A0AAF5DMG2_STRER</name>
<evidence type="ECO:0000313" key="1">
    <source>
        <dbReference type="Proteomes" id="UP000035681"/>
    </source>
</evidence>
<organism evidence="1 2">
    <name type="scientific">Strongyloides stercoralis</name>
    <name type="common">Threadworm</name>
    <dbReference type="NCBI Taxonomy" id="6248"/>
    <lineage>
        <taxon>Eukaryota</taxon>
        <taxon>Metazoa</taxon>
        <taxon>Ecdysozoa</taxon>
        <taxon>Nematoda</taxon>
        <taxon>Chromadorea</taxon>
        <taxon>Rhabditida</taxon>
        <taxon>Tylenchina</taxon>
        <taxon>Panagrolaimomorpha</taxon>
        <taxon>Strongyloidoidea</taxon>
        <taxon>Strongyloididae</taxon>
        <taxon>Strongyloides</taxon>
    </lineage>
</organism>
<accession>A0AAF5DMG2</accession>
<dbReference type="WBParaSite" id="TCONS_00013915.p1">
    <property type="protein sequence ID" value="TCONS_00013915.p1"/>
    <property type="gene ID" value="XLOC_008967"/>
</dbReference>
<sequence length="117" mass="14264">FKFFYNKCFGAKTSMKIIQNMTLKFLPIYFTIDYDINIKIAIKTFLRKVLKQVFDCLNKCKKNNNIEKDRTRYRSNKSLTKSRFYHIIKSIVFNFNDHTILIYYNNQNKYEINFLNV</sequence>
<proteinExistence type="predicted"/>
<protein>
    <submittedName>
        <fullName evidence="2">Uncharacterized protein</fullName>
    </submittedName>
</protein>
<keyword evidence="1" id="KW-1185">Reference proteome</keyword>